<evidence type="ECO:0000256" key="1">
    <source>
        <dbReference type="ARBA" id="ARBA00001933"/>
    </source>
</evidence>
<keyword evidence="3" id="KW-0210">Decarboxylase</keyword>
<dbReference type="GO" id="GO:0006520">
    <property type="term" value="P:amino acid metabolic process"/>
    <property type="evidence" value="ECO:0007669"/>
    <property type="project" value="InterPro"/>
</dbReference>
<accession>A0A6G4WPX4</accession>
<dbReference type="InterPro" id="IPR002129">
    <property type="entry name" value="PyrdxlP-dep_de-COase"/>
</dbReference>
<organism evidence="9 10">
    <name type="scientific">Streptomyces boncukensis</name>
    <dbReference type="NCBI Taxonomy" id="2711219"/>
    <lineage>
        <taxon>Bacteria</taxon>
        <taxon>Bacillati</taxon>
        <taxon>Actinomycetota</taxon>
        <taxon>Actinomycetes</taxon>
        <taxon>Kitasatosporales</taxon>
        <taxon>Streptomycetaceae</taxon>
        <taxon>Streptomyces</taxon>
    </lineage>
</organism>
<feature type="modified residue" description="N6-(pyridoxal phosphate)lysine" evidence="6">
    <location>
        <position position="275"/>
    </location>
</feature>
<dbReference type="InterPro" id="IPR015421">
    <property type="entry name" value="PyrdxlP-dep_Trfase_major"/>
</dbReference>
<evidence type="ECO:0000256" key="3">
    <source>
        <dbReference type="ARBA" id="ARBA00022793"/>
    </source>
</evidence>
<keyword evidence="9" id="KW-0032">Aminotransferase</keyword>
<dbReference type="PANTHER" id="PTHR11999:SF70">
    <property type="entry name" value="MIP05841P"/>
    <property type="match status" value="1"/>
</dbReference>
<evidence type="ECO:0000313" key="9">
    <source>
        <dbReference type="EMBL" id="NGO66882.1"/>
    </source>
</evidence>
<sequence length="460" mass="49090">MMADVTEFVLGFLDSLGRDRPPGPRPEPGTAPAGRPPEGPGELRELLRVVRDATGRAHDTTGPGCYAYFPGGGLVSSAVAELLARVTNRYSGFASMAGELVALEESVLRWLCREFLLPDGARGLVTTGASAGTLAALVAARTTVLGGPGATGTLYVTRHTHHCVAKAAMLAGFAPEQVREVPVDAGLRMDARAAEALIEQDWAAGRRPFLLVGTAGATDTGTIDPLPQLADIAGRHGMWLHADAAYGGGFQLTGRGRALLAGVERADSIVLDAHKSLFLPYTTGVLLVRDGRALRLSHATAGGAYLRDLDREADELPDYADLGAELSREWRGLRLWFPLQLHGVAAFRAALDEKLDLAAVVDRELRRIPGLRVLPPDLTVHVFRVAGGDGGDGGPVGEDETNLRVLRAINASGRATLTSTRVNGRIWLRMCVLNHRTHREHVDDAVRIIRDAVRQVAGVR</sequence>
<dbReference type="InterPro" id="IPR010977">
    <property type="entry name" value="Aromatic_deC"/>
</dbReference>
<evidence type="ECO:0000256" key="6">
    <source>
        <dbReference type="PIRSR" id="PIRSR602129-50"/>
    </source>
</evidence>
<keyword evidence="9" id="KW-0808">Transferase</keyword>
<dbReference type="PANTHER" id="PTHR11999">
    <property type="entry name" value="GROUP II PYRIDOXAL-5-PHOSPHATE DECARBOXYLASE"/>
    <property type="match status" value="1"/>
</dbReference>
<dbReference type="AlphaFoldDB" id="A0A6G4WPX4"/>
<name>A0A6G4WPX4_9ACTN</name>
<dbReference type="InterPro" id="IPR015422">
    <property type="entry name" value="PyrdxlP-dep_Trfase_small"/>
</dbReference>
<keyword evidence="10" id="KW-1185">Reference proteome</keyword>
<dbReference type="GO" id="GO:0005737">
    <property type="term" value="C:cytoplasm"/>
    <property type="evidence" value="ECO:0007669"/>
    <property type="project" value="TreeGrafter"/>
</dbReference>
<keyword evidence="5 7" id="KW-0456">Lyase</keyword>
<feature type="region of interest" description="Disordered" evidence="8">
    <location>
        <begin position="14"/>
        <end position="41"/>
    </location>
</feature>
<proteinExistence type="inferred from homology"/>
<dbReference type="GO" id="GO:0008483">
    <property type="term" value="F:transaminase activity"/>
    <property type="evidence" value="ECO:0007669"/>
    <property type="project" value="UniProtKB-KW"/>
</dbReference>
<evidence type="ECO:0000256" key="2">
    <source>
        <dbReference type="ARBA" id="ARBA00009533"/>
    </source>
</evidence>
<feature type="compositionally biased region" description="Pro residues" evidence="8">
    <location>
        <begin position="23"/>
        <end position="39"/>
    </location>
</feature>
<protein>
    <submittedName>
        <fullName evidence="9">Aminotransferase class V-fold PLP-dependent enzyme</fullName>
    </submittedName>
</protein>
<dbReference type="GO" id="GO:0004058">
    <property type="term" value="F:aromatic-L-amino-acid decarboxylase activity"/>
    <property type="evidence" value="ECO:0007669"/>
    <property type="project" value="UniProtKB-ARBA"/>
</dbReference>
<dbReference type="SUPFAM" id="SSF53383">
    <property type="entry name" value="PLP-dependent transferases"/>
    <property type="match status" value="1"/>
</dbReference>
<comment type="similarity">
    <text evidence="2 7">Belongs to the group II decarboxylase family.</text>
</comment>
<dbReference type="Gene3D" id="3.90.1150.10">
    <property type="entry name" value="Aspartate Aminotransferase, domain 1"/>
    <property type="match status" value="1"/>
</dbReference>
<evidence type="ECO:0000256" key="4">
    <source>
        <dbReference type="ARBA" id="ARBA00022898"/>
    </source>
</evidence>
<comment type="cofactor">
    <cofactor evidence="1 6 7">
        <name>pyridoxal 5'-phosphate</name>
        <dbReference type="ChEBI" id="CHEBI:597326"/>
    </cofactor>
</comment>
<dbReference type="Proteomes" id="UP000477722">
    <property type="component" value="Unassembled WGS sequence"/>
</dbReference>
<evidence type="ECO:0000256" key="8">
    <source>
        <dbReference type="SAM" id="MobiDB-lite"/>
    </source>
</evidence>
<dbReference type="Pfam" id="PF00282">
    <property type="entry name" value="Pyridoxal_deC"/>
    <property type="match status" value="1"/>
</dbReference>
<evidence type="ECO:0000313" key="10">
    <source>
        <dbReference type="Proteomes" id="UP000477722"/>
    </source>
</evidence>
<keyword evidence="4 6" id="KW-0663">Pyridoxal phosphate</keyword>
<dbReference type="EMBL" id="JAAKZZ010000002">
    <property type="protein sequence ID" value="NGO66882.1"/>
    <property type="molecule type" value="Genomic_DNA"/>
</dbReference>
<dbReference type="PRINTS" id="PR00800">
    <property type="entry name" value="YHDCRBOXLASE"/>
</dbReference>
<dbReference type="GO" id="GO:0019752">
    <property type="term" value="P:carboxylic acid metabolic process"/>
    <property type="evidence" value="ECO:0007669"/>
    <property type="project" value="InterPro"/>
</dbReference>
<reference evidence="9 10" key="1">
    <citation type="submission" date="2020-02" db="EMBL/GenBank/DDBJ databases">
        <title>Whole-genome analyses of novel actinobacteria.</title>
        <authorList>
            <person name="Sahin N."/>
            <person name="Tatar D."/>
        </authorList>
    </citation>
    <scope>NUCLEOTIDE SEQUENCE [LARGE SCALE GENOMIC DNA]</scope>
    <source>
        <strain evidence="9 10">SB3404</strain>
    </source>
</reference>
<dbReference type="Gene3D" id="3.40.640.10">
    <property type="entry name" value="Type I PLP-dependent aspartate aminotransferase-like (Major domain)"/>
    <property type="match status" value="1"/>
</dbReference>
<dbReference type="InterPro" id="IPR015424">
    <property type="entry name" value="PyrdxlP-dep_Trfase"/>
</dbReference>
<evidence type="ECO:0000256" key="5">
    <source>
        <dbReference type="ARBA" id="ARBA00023239"/>
    </source>
</evidence>
<dbReference type="GO" id="GO:0030170">
    <property type="term" value="F:pyridoxal phosphate binding"/>
    <property type="evidence" value="ECO:0007669"/>
    <property type="project" value="InterPro"/>
</dbReference>
<comment type="caution">
    <text evidence="9">The sequence shown here is derived from an EMBL/GenBank/DDBJ whole genome shotgun (WGS) entry which is preliminary data.</text>
</comment>
<gene>
    <name evidence="9" type="ORF">G5C65_00585</name>
</gene>
<evidence type="ECO:0000256" key="7">
    <source>
        <dbReference type="RuleBase" id="RU000382"/>
    </source>
</evidence>